<dbReference type="SUPFAM" id="SSF48452">
    <property type="entry name" value="TPR-like"/>
    <property type="match status" value="1"/>
</dbReference>
<dbReference type="AlphaFoldDB" id="A0AA85BRE4"/>
<dbReference type="InterPro" id="IPR011990">
    <property type="entry name" value="TPR-like_helical_dom_sf"/>
</dbReference>
<name>A0AA85BRE4_9TREM</name>
<evidence type="ECO:0008006" key="3">
    <source>
        <dbReference type="Google" id="ProtNLM"/>
    </source>
</evidence>
<dbReference type="PANTHER" id="PTHR22767">
    <property type="entry name" value="N-TERMINAL ACETYLTRANSFERASE-RELATED"/>
    <property type="match status" value="1"/>
</dbReference>
<proteinExistence type="predicted"/>
<dbReference type="WBParaSite" id="SMTH1_70500.1">
    <property type="protein sequence ID" value="SMTH1_70500.1"/>
    <property type="gene ID" value="SMTH1_70500"/>
</dbReference>
<dbReference type="Proteomes" id="UP000050791">
    <property type="component" value="Unassembled WGS sequence"/>
</dbReference>
<sequence>MSVGLDFQESRLSTTEPFESGNYKKALQEANKILKKTPNCTSAKALKALTLHRSGKITEANLLADELIKSYPTDESTLNVIMCYFRKTGQGEKIDEFLKRSLERSPNREDLLVCLFLHHVQERNFSAQQATARLLLQNSRQVRSTTGL</sequence>
<protein>
    <recommendedName>
        <fullName evidence="3">TPR_REGION domain-containing protein</fullName>
    </recommendedName>
</protein>
<evidence type="ECO:0000313" key="2">
    <source>
        <dbReference type="WBParaSite" id="SMTH1_70500.1"/>
    </source>
</evidence>
<evidence type="ECO:0000313" key="1">
    <source>
        <dbReference type="Proteomes" id="UP000050791"/>
    </source>
</evidence>
<dbReference type="GO" id="GO:0031416">
    <property type="term" value="C:NatB complex"/>
    <property type="evidence" value="ECO:0007669"/>
    <property type="project" value="TreeGrafter"/>
</dbReference>
<organism evidence="1 2">
    <name type="scientific">Schistosoma mattheei</name>
    <dbReference type="NCBI Taxonomy" id="31246"/>
    <lineage>
        <taxon>Eukaryota</taxon>
        <taxon>Metazoa</taxon>
        <taxon>Spiralia</taxon>
        <taxon>Lophotrochozoa</taxon>
        <taxon>Platyhelminthes</taxon>
        <taxon>Trematoda</taxon>
        <taxon>Digenea</taxon>
        <taxon>Strigeidida</taxon>
        <taxon>Schistosomatoidea</taxon>
        <taxon>Schistosomatidae</taxon>
        <taxon>Schistosoma</taxon>
    </lineage>
</organism>
<accession>A0AA85BRE4</accession>
<dbReference type="PANTHER" id="PTHR22767:SF3">
    <property type="entry name" value="N-ALPHA-ACETYLTRANSFERASE 25, NATB AUXILIARY SUBUNIT"/>
    <property type="match status" value="1"/>
</dbReference>
<dbReference type="Gene3D" id="1.25.40.1040">
    <property type="match status" value="1"/>
</dbReference>
<reference evidence="2" key="1">
    <citation type="submission" date="2023-11" db="UniProtKB">
        <authorList>
            <consortium name="WormBaseParasite"/>
        </authorList>
    </citation>
    <scope>IDENTIFICATION</scope>
</reference>